<comment type="caution">
    <text evidence="2">The sequence shown here is derived from an EMBL/GenBank/DDBJ whole genome shotgun (WGS) entry which is preliminary data.</text>
</comment>
<dbReference type="SUPFAM" id="SSF54913">
    <property type="entry name" value="GlnB-like"/>
    <property type="match status" value="1"/>
</dbReference>
<dbReference type="InterPro" id="IPR018551">
    <property type="entry name" value="DUF2007"/>
</dbReference>
<name>A0A523UYS9_UNCAE</name>
<dbReference type="AlphaFoldDB" id="A0A523UYS9"/>
<evidence type="ECO:0000313" key="3">
    <source>
        <dbReference type="Proteomes" id="UP000320679"/>
    </source>
</evidence>
<protein>
    <submittedName>
        <fullName evidence="2">DUF2007 domain-containing protein</fullName>
    </submittedName>
</protein>
<proteinExistence type="predicted"/>
<sequence length="83" mass="9890">MRSVRRKDQHEKQEMIQIYSAGFYVEAEMIKSILGNSNIYCELWDEYAGSMFPPATFEKGIRVMVREKDSEKAKNLIEHFQRR</sequence>
<evidence type="ECO:0000313" key="2">
    <source>
        <dbReference type="EMBL" id="TET47685.1"/>
    </source>
</evidence>
<reference evidence="2 3" key="1">
    <citation type="submission" date="2019-03" db="EMBL/GenBank/DDBJ databases">
        <title>Metabolic potential of uncultured bacteria and archaea associated with petroleum seepage in deep-sea sediments.</title>
        <authorList>
            <person name="Dong X."/>
            <person name="Hubert C."/>
        </authorList>
    </citation>
    <scope>NUCLEOTIDE SEQUENCE [LARGE SCALE GENOMIC DNA]</scope>
    <source>
        <strain evidence="2">E29_bin78</strain>
    </source>
</reference>
<accession>A0A523UYS9</accession>
<gene>
    <name evidence="2" type="ORF">E3J59_01780</name>
</gene>
<evidence type="ECO:0000259" key="1">
    <source>
        <dbReference type="Pfam" id="PF09413"/>
    </source>
</evidence>
<dbReference type="InterPro" id="IPR011322">
    <property type="entry name" value="N-reg_PII-like_a/b"/>
</dbReference>
<feature type="domain" description="DUF2007" evidence="1">
    <location>
        <begin position="15"/>
        <end position="80"/>
    </location>
</feature>
<dbReference type="Pfam" id="PF09413">
    <property type="entry name" value="DUF2007"/>
    <property type="match status" value="1"/>
</dbReference>
<dbReference type="Gene3D" id="3.30.70.790">
    <property type="entry name" value="UreE, C-terminal domain"/>
    <property type="match status" value="1"/>
</dbReference>
<dbReference type="Proteomes" id="UP000320679">
    <property type="component" value="Unassembled WGS sequence"/>
</dbReference>
<organism evidence="2 3">
    <name type="scientific">Aerophobetes bacterium</name>
    <dbReference type="NCBI Taxonomy" id="2030807"/>
    <lineage>
        <taxon>Bacteria</taxon>
        <taxon>Candidatus Aerophobota</taxon>
    </lineage>
</organism>
<dbReference type="EMBL" id="SOJK01000077">
    <property type="protein sequence ID" value="TET47685.1"/>
    <property type="molecule type" value="Genomic_DNA"/>
</dbReference>